<reference evidence="1" key="4">
    <citation type="journal article" date="2023" name="Microbiol. Resour. Announc.">
        <title>Complete Genome Sequence of Vulcanisaeta souniana Strain IC-059, a Hyperthermophilic Archaeon Isolated from Hot Spring Water in Japan.</title>
        <authorList>
            <person name="Kato S."/>
            <person name="Itoh T."/>
            <person name="Wu L."/>
            <person name="Ma J."/>
            <person name="Ohkuma M."/>
        </authorList>
    </citation>
    <scope>NUCLEOTIDE SEQUENCE</scope>
    <source>
        <strain evidence="1">JCM 11219</strain>
    </source>
</reference>
<dbReference type="Proteomes" id="UP000657075">
    <property type="component" value="Unassembled WGS sequence"/>
</dbReference>
<sequence length="96" mass="10317">MARRLLGSLLISLAIIHNGRVIERYGSEYAGYIDLLNIADDYNADVVLIMRDRAVILTAPRPSGRGFFPWGFPHTSGAPHRGGISAQSPPSAAGGR</sequence>
<evidence type="ECO:0000313" key="4">
    <source>
        <dbReference type="Proteomes" id="UP001060771"/>
    </source>
</evidence>
<proteinExistence type="predicted"/>
<evidence type="ECO:0000313" key="1">
    <source>
        <dbReference type="EMBL" id="BDR92269.1"/>
    </source>
</evidence>
<keyword evidence="4" id="KW-1185">Reference proteome</keyword>
<protein>
    <submittedName>
        <fullName evidence="2">Uncharacterized protein</fullName>
    </submittedName>
</protein>
<dbReference type="Proteomes" id="UP001060771">
    <property type="component" value="Chromosome"/>
</dbReference>
<evidence type="ECO:0000313" key="3">
    <source>
        <dbReference type="Proteomes" id="UP000657075"/>
    </source>
</evidence>
<reference evidence="4" key="3">
    <citation type="submission" date="2022-09" db="EMBL/GenBank/DDBJ databases">
        <title>Complete genome sequence of Vulcanisaeta souniana.</title>
        <authorList>
            <person name="Kato S."/>
            <person name="Itoh T."/>
            <person name="Ohkuma M."/>
        </authorList>
    </citation>
    <scope>NUCLEOTIDE SEQUENCE [LARGE SCALE GENOMIC DNA]</scope>
    <source>
        <strain evidence="4">JCM 11219</strain>
    </source>
</reference>
<organism evidence="2 3">
    <name type="scientific">Vulcanisaeta souniana JCM 11219</name>
    <dbReference type="NCBI Taxonomy" id="1293586"/>
    <lineage>
        <taxon>Archaea</taxon>
        <taxon>Thermoproteota</taxon>
        <taxon>Thermoprotei</taxon>
        <taxon>Thermoproteales</taxon>
        <taxon>Thermoproteaceae</taxon>
        <taxon>Vulcanisaeta</taxon>
    </lineage>
</organism>
<dbReference type="AlphaFoldDB" id="A0A830EIK2"/>
<name>A0A830EIK2_9CREN</name>
<reference evidence="2" key="2">
    <citation type="submission" date="2020-09" db="EMBL/GenBank/DDBJ databases">
        <authorList>
            <person name="Sun Q."/>
            <person name="Ohkuma M."/>
        </authorList>
    </citation>
    <scope>NUCLEOTIDE SEQUENCE</scope>
    <source>
        <strain evidence="2">JCM 11219</strain>
    </source>
</reference>
<accession>A0A830EIK2</accession>
<dbReference type="EMBL" id="AP026830">
    <property type="protein sequence ID" value="BDR92269.1"/>
    <property type="molecule type" value="Genomic_DNA"/>
</dbReference>
<gene>
    <name evidence="2" type="ORF">GCM10007112_24200</name>
    <name evidence="1" type="ORF">Vsou_13620</name>
</gene>
<reference evidence="2" key="1">
    <citation type="journal article" date="2014" name="Int. J. Syst. Evol. Microbiol.">
        <title>Complete genome sequence of Corynebacterium casei LMG S-19264T (=DSM 44701T), isolated from a smear-ripened cheese.</title>
        <authorList>
            <consortium name="US DOE Joint Genome Institute (JGI-PGF)"/>
            <person name="Walter F."/>
            <person name="Albersmeier A."/>
            <person name="Kalinowski J."/>
            <person name="Ruckert C."/>
        </authorList>
    </citation>
    <scope>NUCLEOTIDE SEQUENCE</scope>
    <source>
        <strain evidence="2">JCM 11219</strain>
    </source>
</reference>
<dbReference type="EMBL" id="BMNM01000014">
    <property type="protein sequence ID" value="GGI86371.1"/>
    <property type="molecule type" value="Genomic_DNA"/>
</dbReference>
<evidence type="ECO:0000313" key="2">
    <source>
        <dbReference type="EMBL" id="GGI86371.1"/>
    </source>
</evidence>